<comment type="caution">
    <text evidence="3">The sequence shown here is derived from an EMBL/GenBank/DDBJ whole genome shotgun (WGS) entry which is preliminary data.</text>
</comment>
<dbReference type="EMBL" id="JBBPCC010000013">
    <property type="protein sequence ID" value="MEK8130077.1"/>
    <property type="molecule type" value="Genomic_DNA"/>
</dbReference>
<evidence type="ECO:0000256" key="1">
    <source>
        <dbReference type="ARBA" id="ARBA00022801"/>
    </source>
</evidence>
<evidence type="ECO:0000313" key="3">
    <source>
        <dbReference type="EMBL" id="MEK8130077.1"/>
    </source>
</evidence>
<dbReference type="SUPFAM" id="SSF55811">
    <property type="entry name" value="Nudix"/>
    <property type="match status" value="1"/>
</dbReference>
<evidence type="ECO:0000313" key="4">
    <source>
        <dbReference type="Proteomes" id="UP001469365"/>
    </source>
</evidence>
<dbReference type="PROSITE" id="PS00893">
    <property type="entry name" value="NUDIX_BOX"/>
    <property type="match status" value="1"/>
</dbReference>
<dbReference type="PANTHER" id="PTHR43222:SF2">
    <property type="entry name" value="NUDIX HYDROLASE 23, CHLOROPLASTIC"/>
    <property type="match status" value="1"/>
</dbReference>
<sequence>MLTYNICFIQRGEELLLLNRERASWMGSWNGVGGKLEQGEAPRTAMRREIAEETGIRLEEADIRYKGLVTWGSEEGGLGGMYLYTVRLDPDYPYPTPVKTEEGILDWKTTEWILHPQNTGVAANLPSYIPLMLQDEDCYDHRCLFSEGRLLSVVSVPVPTDSEEMSDYPLLRRSIPSFS</sequence>
<accession>A0ABU9DPD7</accession>
<gene>
    <name evidence="3" type="ORF">WMW72_19415</name>
</gene>
<name>A0ABU9DPD7_9BACL</name>
<dbReference type="InterPro" id="IPR000086">
    <property type="entry name" value="NUDIX_hydrolase_dom"/>
</dbReference>
<dbReference type="PANTHER" id="PTHR43222">
    <property type="entry name" value="NUDIX HYDROLASE 23"/>
    <property type="match status" value="1"/>
</dbReference>
<protein>
    <submittedName>
        <fullName evidence="3">8-oxo-dGTP diphosphatase</fullName>
    </submittedName>
</protein>
<dbReference type="Gene3D" id="3.90.79.10">
    <property type="entry name" value="Nucleoside Triphosphate Pyrophosphohydrolase"/>
    <property type="match status" value="1"/>
</dbReference>
<dbReference type="InterPro" id="IPR020084">
    <property type="entry name" value="NUDIX_hydrolase_CS"/>
</dbReference>
<dbReference type="InterPro" id="IPR015797">
    <property type="entry name" value="NUDIX_hydrolase-like_dom_sf"/>
</dbReference>
<proteinExistence type="predicted"/>
<dbReference type="RefSeq" id="WP_341417397.1">
    <property type="nucleotide sequence ID" value="NZ_JBBPCC010000013.1"/>
</dbReference>
<dbReference type="Proteomes" id="UP001469365">
    <property type="component" value="Unassembled WGS sequence"/>
</dbReference>
<dbReference type="CDD" id="cd18886">
    <property type="entry name" value="NUDIX_MutT_Nudt1"/>
    <property type="match status" value="1"/>
</dbReference>
<dbReference type="Pfam" id="PF00293">
    <property type="entry name" value="NUDIX"/>
    <property type="match status" value="1"/>
</dbReference>
<reference evidence="3 4" key="1">
    <citation type="submission" date="2024-04" db="EMBL/GenBank/DDBJ databases">
        <title>draft genome sequnece of Paenibacillus filicis.</title>
        <authorList>
            <person name="Kim D.-U."/>
        </authorList>
    </citation>
    <scope>NUCLEOTIDE SEQUENCE [LARGE SCALE GENOMIC DNA]</scope>
    <source>
        <strain evidence="3 4">KACC14197</strain>
    </source>
</reference>
<evidence type="ECO:0000259" key="2">
    <source>
        <dbReference type="PROSITE" id="PS51462"/>
    </source>
</evidence>
<keyword evidence="1" id="KW-0378">Hydrolase</keyword>
<dbReference type="PROSITE" id="PS51462">
    <property type="entry name" value="NUDIX"/>
    <property type="match status" value="1"/>
</dbReference>
<organism evidence="3 4">
    <name type="scientific">Paenibacillus filicis</name>
    <dbReference type="NCBI Taxonomy" id="669464"/>
    <lineage>
        <taxon>Bacteria</taxon>
        <taxon>Bacillati</taxon>
        <taxon>Bacillota</taxon>
        <taxon>Bacilli</taxon>
        <taxon>Bacillales</taxon>
        <taxon>Paenibacillaceae</taxon>
        <taxon>Paenibacillus</taxon>
    </lineage>
</organism>
<keyword evidence="4" id="KW-1185">Reference proteome</keyword>
<feature type="domain" description="Nudix hydrolase" evidence="2">
    <location>
        <begin position="1"/>
        <end position="134"/>
    </location>
</feature>